<evidence type="ECO:0000256" key="1">
    <source>
        <dbReference type="ARBA" id="ARBA00010457"/>
    </source>
</evidence>
<evidence type="ECO:0000256" key="4">
    <source>
        <dbReference type="ARBA" id="ARBA00022862"/>
    </source>
</evidence>
<keyword evidence="11" id="KW-1185">Reference proteome</keyword>
<dbReference type="PROSITE" id="PS00087">
    <property type="entry name" value="SOD_CU_ZN_1"/>
    <property type="match status" value="1"/>
</dbReference>
<proteinExistence type="inferred from homology"/>
<keyword evidence="2 9" id="KW-0479">Metal-binding</keyword>
<accession>A0A9R0EIU1</accession>
<dbReference type="InterPro" id="IPR024134">
    <property type="entry name" value="SOD_Cu/Zn_/chaperone"/>
</dbReference>
<dbReference type="GO" id="GO:0004784">
    <property type="term" value="F:superoxide dismutase activity"/>
    <property type="evidence" value="ECO:0007669"/>
    <property type="project" value="UniProtKB-EC"/>
</dbReference>
<dbReference type="PANTHER" id="PTHR10003">
    <property type="entry name" value="SUPEROXIDE DISMUTASE CU-ZN -RELATED"/>
    <property type="match status" value="1"/>
</dbReference>
<name>A0A9R0EIU1_SPOFR</name>
<dbReference type="CDD" id="cd00305">
    <property type="entry name" value="Cu-Zn_Superoxide_Dismutase"/>
    <property type="match status" value="1"/>
</dbReference>
<evidence type="ECO:0000256" key="3">
    <source>
        <dbReference type="ARBA" id="ARBA00022833"/>
    </source>
</evidence>
<evidence type="ECO:0000256" key="5">
    <source>
        <dbReference type="ARBA" id="ARBA00023002"/>
    </source>
</evidence>
<keyword evidence="6 9" id="KW-0186">Copper</keyword>
<organism evidence="11 12">
    <name type="scientific">Spodoptera frugiperda</name>
    <name type="common">Fall armyworm</name>
    <dbReference type="NCBI Taxonomy" id="7108"/>
    <lineage>
        <taxon>Eukaryota</taxon>
        <taxon>Metazoa</taxon>
        <taxon>Ecdysozoa</taxon>
        <taxon>Arthropoda</taxon>
        <taxon>Hexapoda</taxon>
        <taxon>Insecta</taxon>
        <taxon>Pterygota</taxon>
        <taxon>Neoptera</taxon>
        <taxon>Endopterygota</taxon>
        <taxon>Lepidoptera</taxon>
        <taxon>Glossata</taxon>
        <taxon>Ditrysia</taxon>
        <taxon>Noctuoidea</taxon>
        <taxon>Noctuidae</taxon>
        <taxon>Amphipyrinae</taxon>
        <taxon>Spodoptera</taxon>
    </lineage>
</organism>
<dbReference type="Gene3D" id="2.60.40.200">
    <property type="entry name" value="Superoxide dismutase, copper/zinc binding domain"/>
    <property type="match status" value="1"/>
</dbReference>
<comment type="similarity">
    <text evidence="1 9">Belongs to the Cu-Zn superoxide dismutase family.</text>
</comment>
<keyword evidence="7" id="KW-1015">Disulfide bond</keyword>
<evidence type="ECO:0000313" key="11">
    <source>
        <dbReference type="Proteomes" id="UP000829999"/>
    </source>
</evidence>
<reference evidence="12" key="1">
    <citation type="submission" date="2025-08" db="UniProtKB">
        <authorList>
            <consortium name="RefSeq"/>
        </authorList>
    </citation>
    <scope>IDENTIFICATION</scope>
    <source>
        <tissue evidence="12">Whole larval tissue</tissue>
    </source>
</reference>
<evidence type="ECO:0000313" key="12">
    <source>
        <dbReference type="RefSeq" id="XP_035436579.2"/>
    </source>
</evidence>
<dbReference type="InterPro" id="IPR001424">
    <property type="entry name" value="SOD_Cu_Zn_dom"/>
</dbReference>
<comment type="cofactor">
    <cofactor evidence="9">
        <name>Zn(2+)</name>
        <dbReference type="ChEBI" id="CHEBI:29105"/>
    </cofactor>
    <text evidence="9">Binds 1 zinc ion per subunit.</text>
</comment>
<dbReference type="InterPro" id="IPR018152">
    <property type="entry name" value="SOD_Cu/Zn_BS"/>
</dbReference>
<dbReference type="GeneID" id="118266989"/>
<evidence type="ECO:0000256" key="9">
    <source>
        <dbReference type="RuleBase" id="RU000393"/>
    </source>
</evidence>
<dbReference type="AlphaFoldDB" id="A0A9R0EIU1"/>
<sequence>MCLNAIFSCNKQAGPFTGALCPDYFKMFKTLMFVAAAVVLASAHDDGAEIKQAIVKLDGSGVSGLVKFIKLDDGKVHVTGKVTGMPAGQYGFHIHETGDLSNGCLSTGGHFNPNGHDHGHPHDEIRHVGDLGNVEFDSTKTANIDFIDPQIKLNGRHNIIGRALVLHAGTDDYGRTDHPDSKKTGNAGGRVVCGIVGILSEEPLKANSAAVSTSSLLTAISVYSLIAIVLH</sequence>
<comment type="cofactor">
    <cofactor evidence="9">
        <name>Cu cation</name>
        <dbReference type="ChEBI" id="CHEBI:23378"/>
    </cofactor>
    <text evidence="9">Binds 1 copper ion per subunit.</text>
</comment>
<dbReference type="OrthoDB" id="2015551at2759"/>
<dbReference type="CTD" id="692772"/>
<dbReference type="RefSeq" id="XP_035436579.2">
    <property type="nucleotide sequence ID" value="XM_035580686.2"/>
</dbReference>
<dbReference type="Pfam" id="PF00080">
    <property type="entry name" value="Sod_Cu"/>
    <property type="match status" value="1"/>
</dbReference>
<comment type="catalytic activity">
    <reaction evidence="8 9">
        <text>2 superoxide + 2 H(+) = H2O2 + O2</text>
        <dbReference type="Rhea" id="RHEA:20696"/>
        <dbReference type="ChEBI" id="CHEBI:15378"/>
        <dbReference type="ChEBI" id="CHEBI:15379"/>
        <dbReference type="ChEBI" id="CHEBI:16240"/>
        <dbReference type="ChEBI" id="CHEBI:18421"/>
        <dbReference type="EC" id="1.15.1.1"/>
    </reaction>
</comment>
<dbReference type="SUPFAM" id="SSF49329">
    <property type="entry name" value="Cu,Zn superoxide dismutase-like"/>
    <property type="match status" value="1"/>
</dbReference>
<keyword evidence="5 9" id="KW-0560">Oxidoreductase</keyword>
<dbReference type="Proteomes" id="UP000829999">
    <property type="component" value="Chromosome 23"/>
</dbReference>
<evidence type="ECO:0000259" key="10">
    <source>
        <dbReference type="Pfam" id="PF00080"/>
    </source>
</evidence>
<dbReference type="GO" id="GO:0005507">
    <property type="term" value="F:copper ion binding"/>
    <property type="evidence" value="ECO:0007669"/>
    <property type="project" value="InterPro"/>
</dbReference>
<evidence type="ECO:0000256" key="6">
    <source>
        <dbReference type="ARBA" id="ARBA00023008"/>
    </source>
</evidence>
<dbReference type="FunFam" id="2.60.40.200:FF:000003">
    <property type="entry name" value="Superoxide dismutase [Cu-Zn], chloroplastic"/>
    <property type="match status" value="1"/>
</dbReference>
<keyword evidence="3 9" id="KW-0862">Zinc</keyword>
<comment type="function">
    <text evidence="9">Destroys radicals which are normally produced within the cells and which are toxic to biological systems.</text>
</comment>
<evidence type="ECO:0000256" key="2">
    <source>
        <dbReference type="ARBA" id="ARBA00022723"/>
    </source>
</evidence>
<protein>
    <recommendedName>
        <fullName evidence="9">Superoxide dismutase [Cu-Zn]</fullName>
        <ecNumber evidence="9">1.15.1.1</ecNumber>
    </recommendedName>
</protein>
<gene>
    <name evidence="12" type="primary">LOC118266989</name>
</gene>
<keyword evidence="4" id="KW-0049">Antioxidant</keyword>
<dbReference type="EC" id="1.15.1.1" evidence="9"/>
<feature type="domain" description="Superoxide dismutase copper/zinc binding" evidence="10">
    <location>
        <begin position="62"/>
        <end position="196"/>
    </location>
</feature>
<dbReference type="PRINTS" id="PR00068">
    <property type="entry name" value="CUZNDISMTASE"/>
</dbReference>
<dbReference type="PROSITE" id="PS00332">
    <property type="entry name" value="SOD_CU_ZN_2"/>
    <property type="match status" value="1"/>
</dbReference>
<evidence type="ECO:0000256" key="7">
    <source>
        <dbReference type="ARBA" id="ARBA00023157"/>
    </source>
</evidence>
<evidence type="ECO:0000256" key="8">
    <source>
        <dbReference type="ARBA" id="ARBA00049204"/>
    </source>
</evidence>
<dbReference type="InterPro" id="IPR036423">
    <property type="entry name" value="SOD-like_Cu/Zn_dom_sf"/>
</dbReference>